<reference evidence="3" key="1">
    <citation type="journal article" date="2019" name="Int. J. Syst. Evol. Microbiol.">
        <title>The Global Catalogue of Microorganisms (GCM) 10K type strain sequencing project: providing services to taxonomists for standard genome sequencing and annotation.</title>
        <authorList>
            <consortium name="The Broad Institute Genomics Platform"/>
            <consortium name="The Broad Institute Genome Sequencing Center for Infectious Disease"/>
            <person name="Wu L."/>
            <person name="Ma J."/>
        </authorList>
    </citation>
    <scope>NUCLEOTIDE SEQUENCE [LARGE SCALE GENOMIC DNA]</scope>
    <source>
        <strain evidence="3">JCM 31920</strain>
    </source>
</reference>
<feature type="region of interest" description="Disordered" evidence="1">
    <location>
        <begin position="81"/>
        <end position="106"/>
    </location>
</feature>
<accession>A0ABP8M4Y0</accession>
<dbReference type="RefSeq" id="WP_345031023.1">
    <property type="nucleotide sequence ID" value="NZ_BAABEY010000029.1"/>
</dbReference>
<gene>
    <name evidence="2" type="ORF">GCM10023091_31980</name>
</gene>
<evidence type="ECO:0008006" key="4">
    <source>
        <dbReference type="Google" id="ProtNLM"/>
    </source>
</evidence>
<dbReference type="EMBL" id="BAABEY010000029">
    <property type="protein sequence ID" value="GAA4443440.1"/>
    <property type="molecule type" value="Genomic_DNA"/>
</dbReference>
<evidence type="ECO:0000313" key="2">
    <source>
        <dbReference type="EMBL" id="GAA4443440.1"/>
    </source>
</evidence>
<organism evidence="2 3">
    <name type="scientific">Ravibacter arvi</name>
    <dbReference type="NCBI Taxonomy" id="2051041"/>
    <lineage>
        <taxon>Bacteria</taxon>
        <taxon>Pseudomonadati</taxon>
        <taxon>Bacteroidota</taxon>
        <taxon>Cytophagia</taxon>
        <taxon>Cytophagales</taxon>
        <taxon>Spirosomataceae</taxon>
        <taxon>Ravibacter</taxon>
    </lineage>
</organism>
<name>A0ABP8M4Y0_9BACT</name>
<comment type="caution">
    <text evidence="2">The sequence shown here is derived from an EMBL/GenBank/DDBJ whole genome shotgun (WGS) entry which is preliminary data.</text>
</comment>
<protein>
    <recommendedName>
        <fullName evidence="4">Transposase</fullName>
    </recommendedName>
</protein>
<sequence>MDKQTLIDLFERRDKKRRRILYRLYQQLIESEMSAVYIADMICKQLGREGMINAADIKFCRYHFKKRPLKPLTKQTVHPPAFISREVQPENPLQAKENPGWTDPDKIDLQKNLIVKSKFAKEP</sequence>
<proteinExistence type="predicted"/>
<keyword evidence="3" id="KW-1185">Reference proteome</keyword>
<evidence type="ECO:0000313" key="3">
    <source>
        <dbReference type="Proteomes" id="UP001501508"/>
    </source>
</evidence>
<evidence type="ECO:0000256" key="1">
    <source>
        <dbReference type="SAM" id="MobiDB-lite"/>
    </source>
</evidence>
<dbReference type="Proteomes" id="UP001501508">
    <property type="component" value="Unassembled WGS sequence"/>
</dbReference>